<keyword evidence="3" id="KW-1185">Reference proteome</keyword>
<sequence>MLQREPMEDTTQPNEQPQSFQPHQYEKYNNGQYPTNIINSYFESPYDEPSALLDGQDNWKGYHQGPTYLNHPYEQDYAYHTAQHLNYDPRARSRGYMVAQPSEYRPQPIPLPRNQPRVNLGQPTYPTRQYFQSIPQRNYQSRPDFGHQQQWEDIQQNAGVQPIGPNYGYNEPPAISAYPPNGQPDQPTGPPQFPVAKHYYKGTLLEHAWLPDEQKNKQYQSYGSFQQPTNAYQPQQYIRQNGDMYAAMEAQSHWSGVPFQANEPATYYDGVGNQQMYGSTGQGEPQLSWAPRYQPRRLKLSHRTYRQPTGAYPPQQHNGQPGGEYTAVEAQGGPKYASTQTDEFAYNDQNEFNLPLNESTGQDQGLAVVQGHLKNILDKKYSESELDPYSFSHFGPNEAYPPKFVSEVPPPFVVPEEPVSSMDIISENKASGVVLDQYGYPPPSPLAHQPMQAESFEQVDAMDNQIPNLNASGSVAENVPTPLVNDAVVEYTETSIAQPLNSPSDIHSVATPSAPASEYQNTGVSGASRASSQRHSPEPQKTRNLFNEHQSYKTEVEDSDNTEFAQEPSSLSPVMGTEAKKLVNQDEGDHDKPVEDITEYDYIPERKPSNTSFWGYRLPGLSSRWSQRAPPSDSEAQTTTALDTTSAAATAPSQYLDSSWWGTYNSAKNYLGFTSAK</sequence>
<gene>
    <name evidence="2" type="ORF">BJ085DRAFT_32866</name>
</gene>
<feature type="compositionally biased region" description="Basic and acidic residues" evidence="1">
    <location>
        <begin position="578"/>
        <end position="595"/>
    </location>
</feature>
<proteinExistence type="predicted"/>
<feature type="region of interest" description="Disordered" evidence="1">
    <location>
        <begin position="1"/>
        <end position="32"/>
    </location>
</feature>
<feature type="region of interest" description="Disordered" evidence="1">
    <location>
        <begin position="171"/>
        <end position="195"/>
    </location>
</feature>
<feature type="compositionally biased region" description="Polar residues" evidence="1">
    <location>
        <begin position="9"/>
        <end position="32"/>
    </location>
</feature>
<dbReference type="EMBL" id="ML003997">
    <property type="protein sequence ID" value="RKP33350.1"/>
    <property type="molecule type" value="Genomic_DNA"/>
</dbReference>
<evidence type="ECO:0000313" key="3">
    <source>
        <dbReference type="Proteomes" id="UP000268162"/>
    </source>
</evidence>
<feature type="compositionally biased region" description="Low complexity" evidence="1">
    <location>
        <begin position="636"/>
        <end position="649"/>
    </location>
</feature>
<organism evidence="2 3">
    <name type="scientific">Dimargaris cristalligena</name>
    <dbReference type="NCBI Taxonomy" id="215637"/>
    <lineage>
        <taxon>Eukaryota</taxon>
        <taxon>Fungi</taxon>
        <taxon>Fungi incertae sedis</taxon>
        <taxon>Zoopagomycota</taxon>
        <taxon>Kickxellomycotina</taxon>
        <taxon>Dimargaritomycetes</taxon>
        <taxon>Dimargaritales</taxon>
        <taxon>Dimargaritaceae</taxon>
        <taxon>Dimargaris</taxon>
    </lineage>
</organism>
<evidence type="ECO:0000256" key="1">
    <source>
        <dbReference type="SAM" id="MobiDB-lite"/>
    </source>
</evidence>
<name>A0A4P9ZM83_9FUNG</name>
<feature type="region of interest" description="Disordered" evidence="1">
    <location>
        <begin position="624"/>
        <end position="649"/>
    </location>
</feature>
<evidence type="ECO:0000313" key="2">
    <source>
        <dbReference type="EMBL" id="RKP33350.1"/>
    </source>
</evidence>
<dbReference type="AlphaFoldDB" id="A0A4P9ZM83"/>
<accession>A0A4P9ZM83</accession>
<reference evidence="3" key="1">
    <citation type="journal article" date="2018" name="Nat. Microbiol.">
        <title>Leveraging single-cell genomics to expand the fungal tree of life.</title>
        <authorList>
            <person name="Ahrendt S.R."/>
            <person name="Quandt C.A."/>
            <person name="Ciobanu D."/>
            <person name="Clum A."/>
            <person name="Salamov A."/>
            <person name="Andreopoulos B."/>
            <person name="Cheng J.F."/>
            <person name="Woyke T."/>
            <person name="Pelin A."/>
            <person name="Henrissat B."/>
            <person name="Reynolds N.K."/>
            <person name="Benny G.L."/>
            <person name="Smith M.E."/>
            <person name="James T.Y."/>
            <person name="Grigoriev I.V."/>
        </authorList>
    </citation>
    <scope>NUCLEOTIDE SEQUENCE [LARGE SCALE GENOMIC DNA]</scope>
    <source>
        <strain evidence="3">RSA 468</strain>
    </source>
</reference>
<feature type="compositionally biased region" description="Polar residues" evidence="1">
    <location>
        <begin position="518"/>
        <end position="534"/>
    </location>
</feature>
<feature type="region of interest" description="Disordered" evidence="1">
    <location>
        <begin position="499"/>
        <end position="599"/>
    </location>
</feature>
<feature type="compositionally biased region" description="Polar residues" evidence="1">
    <location>
        <begin position="562"/>
        <end position="572"/>
    </location>
</feature>
<dbReference type="Proteomes" id="UP000268162">
    <property type="component" value="Unassembled WGS sequence"/>
</dbReference>
<protein>
    <submittedName>
        <fullName evidence="2">Uncharacterized protein</fullName>
    </submittedName>
</protein>